<keyword evidence="5" id="KW-0406">Ion transport</keyword>
<reference evidence="6" key="1">
    <citation type="submission" date="2021-02" db="EMBL/GenBank/DDBJ databases">
        <title>Thiocyanate and organic carbon inputs drive convergent selection for specific autotrophic Afipia and Thiobacillus strains within complex microbiomes.</title>
        <authorList>
            <person name="Huddy R.J."/>
            <person name="Sachdeva R."/>
            <person name="Kadzinga F."/>
            <person name="Kantor R.S."/>
            <person name="Harrison S.T.L."/>
            <person name="Banfield J.F."/>
        </authorList>
    </citation>
    <scope>NUCLEOTIDE SEQUENCE</scope>
    <source>
        <strain evidence="6">SCN18_10_11_15_R4_P_38_20</strain>
    </source>
</reference>
<evidence type="ECO:0000256" key="1">
    <source>
        <dbReference type="ARBA" id="ARBA00011028"/>
    </source>
</evidence>
<evidence type="ECO:0000313" key="7">
    <source>
        <dbReference type="Proteomes" id="UP000664414"/>
    </source>
</evidence>
<dbReference type="EMBL" id="JAFKGL010000010">
    <property type="protein sequence ID" value="MBN9412423.1"/>
    <property type="molecule type" value="Genomic_DNA"/>
</dbReference>
<keyword evidence="3" id="KW-0813">Transport</keyword>
<proteinExistence type="inferred from homology"/>
<dbReference type="Gene3D" id="3.40.50.1980">
    <property type="entry name" value="Nitrogenase molybdenum iron protein domain"/>
    <property type="match status" value="2"/>
</dbReference>
<dbReference type="Proteomes" id="UP000664414">
    <property type="component" value="Unassembled WGS sequence"/>
</dbReference>
<protein>
    <recommendedName>
        <fullName evidence="2">High-affinity zinc uptake system protein ZnuA</fullName>
    </recommendedName>
</protein>
<accession>A0A8J7PWD2</accession>
<gene>
    <name evidence="6" type="ORF">J0H12_00655</name>
</gene>
<keyword evidence="5" id="KW-0864">Zinc transport</keyword>
<dbReference type="PANTHER" id="PTHR42953:SF3">
    <property type="entry name" value="HIGH-AFFINITY ZINC UPTAKE SYSTEM PROTEIN ZNUA"/>
    <property type="match status" value="1"/>
</dbReference>
<comment type="caution">
    <text evidence="6">The sequence shown here is derived from an EMBL/GenBank/DDBJ whole genome shotgun (WGS) entry which is preliminary data.</text>
</comment>
<comment type="similarity">
    <text evidence="1">Belongs to the bacterial solute-binding protein 9 family.</text>
</comment>
<evidence type="ECO:0000313" key="6">
    <source>
        <dbReference type="EMBL" id="MBN9412423.1"/>
    </source>
</evidence>
<dbReference type="InterPro" id="IPR050492">
    <property type="entry name" value="Bact_metal-bind_prot9"/>
</dbReference>
<evidence type="ECO:0000256" key="3">
    <source>
        <dbReference type="ARBA" id="ARBA00022448"/>
    </source>
</evidence>
<dbReference type="InterPro" id="IPR006127">
    <property type="entry name" value="ZnuA-like"/>
</dbReference>
<dbReference type="SUPFAM" id="SSF53807">
    <property type="entry name" value="Helical backbone' metal receptor"/>
    <property type="match status" value="1"/>
</dbReference>
<evidence type="ECO:0000256" key="4">
    <source>
        <dbReference type="ARBA" id="ARBA00022729"/>
    </source>
</evidence>
<organism evidence="6 7">
    <name type="scientific">Candidatus Paracaedimonas acanthamoebae</name>
    <dbReference type="NCBI Taxonomy" id="244581"/>
    <lineage>
        <taxon>Bacteria</taxon>
        <taxon>Pseudomonadati</taxon>
        <taxon>Pseudomonadota</taxon>
        <taxon>Alphaproteobacteria</taxon>
        <taxon>Holosporales</taxon>
        <taxon>Caedimonadaceae</taxon>
        <taxon>Candidatus Paracaedimonas</taxon>
    </lineage>
</organism>
<evidence type="ECO:0000256" key="5">
    <source>
        <dbReference type="ARBA" id="ARBA00022906"/>
    </source>
</evidence>
<dbReference type="GO" id="GO:0006829">
    <property type="term" value="P:zinc ion transport"/>
    <property type="evidence" value="ECO:0007669"/>
    <property type="project" value="UniProtKB-KW"/>
</dbReference>
<sequence length="300" mass="33952">MRLLLKVLILSFFVSYKGVTAPRVLVTLPPLYSLVAGIMKGIGTPTLLLDGLISPHHYALRPSDRRKIENTDLLIWIGPNYEFFLEKSLKQSSTQTIQINELPDLIQLPIRSMECSTCSHSHGIEDNAIDPHLWLTPVNAQKITKVIAEELSRLDPKNSSTYKQNAVFLISKLAQLHQTLTQQLIPVKNLPFLVYHDGYQYFEKAYNLAGLGALTLDPEIPISLQRLKILEAQIKLKNVRCIFGETQFYPPLIKTLADATKINTGKLDPFGTSFPLDEMLYFKMMHQLADTFITCLKEAE</sequence>
<name>A0A8J7PWD2_9PROT</name>
<keyword evidence="4" id="KW-0732">Signal</keyword>
<evidence type="ECO:0000256" key="2">
    <source>
        <dbReference type="ARBA" id="ARBA00015915"/>
    </source>
</evidence>
<dbReference type="AlphaFoldDB" id="A0A8J7PWD2"/>
<dbReference type="Pfam" id="PF01297">
    <property type="entry name" value="ZnuA"/>
    <property type="match status" value="1"/>
</dbReference>
<keyword evidence="5" id="KW-0862">Zinc</keyword>
<dbReference type="GO" id="GO:0046872">
    <property type="term" value="F:metal ion binding"/>
    <property type="evidence" value="ECO:0007669"/>
    <property type="project" value="InterPro"/>
</dbReference>
<dbReference type="PANTHER" id="PTHR42953">
    <property type="entry name" value="HIGH-AFFINITY ZINC UPTAKE SYSTEM PROTEIN ZNUA-RELATED"/>
    <property type="match status" value="1"/>
</dbReference>